<reference evidence="1" key="1">
    <citation type="journal article" date="2023" name="G3 (Bethesda)">
        <title>A reference genome for the long-term kleptoplast-retaining sea slug Elysia crispata morphotype clarki.</title>
        <authorList>
            <person name="Eastman K.E."/>
            <person name="Pendleton A.L."/>
            <person name="Shaikh M.A."/>
            <person name="Suttiyut T."/>
            <person name="Ogas R."/>
            <person name="Tomko P."/>
            <person name="Gavelis G."/>
            <person name="Widhalm J.R."/>
            <person name="Wisecaver J.H."/>
        </authorList>
    </citation>
    <scope>NUCLEOTIDE SEQUENCE</scope>
    <source>
        <strain evidence="1">ECLA1</strain>
    </source>
</reference>
<keyword evidence="2" id="KW-1185">Reference proteome</keyword>
<dbReference type="Proteomes" id="UP001283361">
    <property type="component" value="Unassembled WGS sequence"/>
</dbReference>
<dbReference type="EMBL" id="JAWDGP010002507">
    <property type="protein sequence ID" value="KAK3782435.1"/>
    <property type="molecule type" value="Genomic_DNA"/>
</dbReference>
<evidence type="ECO:0000313" key="2">
    <source>
        <dbReference type="Proteomes" id="UP001283361"/>
    </source>
</evidence>
<protein>
    <submittedName>
        <fullName evidence="1">Uncharacterized protein</fullName>
    </submittedName>
</protein>
<sequence>MVEVKTIVESGVYDHTLCCQNSKERRRGLHEEERKMCYRERKRKHWVLEEKSRGMSQSRSVASIQRRVLILRKKIKNVRTIMLKRWSKRPCE</sequence>
<comment type="caution">
    <text evidence="1">The sequence shown here is derived from an EMBL/GenBank/DDBJ whole genome shotgun (WGS) entry which is preliminary data.</text>
</comment>
<organism evidence="1 2">
    <name type="scientific">Elysia crispata</name>
    <name type="common">lettuce slug</name>
    <dbReference type="NCBI Taxonomy" id="231223"/>
    <lineage>
        <taxon>Eukaryota</taxon>
        <taxon>Metazoa</taxon>
        <taxon>Spiralia</taxon>
        <taxon>Lophotrochozoa</taxon>
        <taxon>Mollusca</taxon>
        <taxon>Gastropoda</taxon>
        <taxon>Heterobranchia</taxon>
        <taxon>Euthyneura</taxon>
        <taxon>Panpulmonata</taxon>
        <taxon>Sacoglossa</taxon>
        <taxon>Placobranchoidea</taxon>
        <taxon>Plakobranchidae</taxon>
        <taxon>Elysia</taxon>
    </lineage>
</organism>
<name>A0AAE1A717_9GAST</name>
<gene>
    <name evidence="1" type="ORF">RRG08_033076</name>
</gene>
<dbReference type="AlphaFoldDB" id="A0AAE1A717"/>
<proteinExistence type="predicted"/>
<evidence type="ECO:0000313" key="1">
    <source>
        <dbReference type="EMBL" id="KAK3782435.1"/>
    </source>
</evidence>
<accession>A0AAE1A717</accession>